<feature type="compositionally biased region" description="Basic and acidic residues" evidence="5">
    <location>
        <begin position="408"/>
        <end position="421"/>
    </location>
</feature>
<reference evidence="7" key="1">
    <citation type="submission" date="2018-03" db="EMBL/GenBank/DDBJ databases">
        <authorList>
            <person name="Guldener U."/>
        </authorList>
    </citation>
    <scope>NUCLEOTIDE SEQUENCE</scope>
</reference>
<dbReference type="Gene3D" id="2.10.110.10">
    <property type="entry name" value="Cysteine Rich Protein"/>
    <property type="match status" value="2"/>
</dbReference>
<dbReference type="GO" id="GO:0051371">
    <property type="term" value="F:muscle alpha-actinin binding"/>
    <property type="evidence" value="ECO:0007669"/>
    <property type="project" value="TreeGrafter"/>
</dbReference>
<feature type="compositionally biased region" description="Polar residues" evidence="5">
    <location>
        <begin position="53"/>
        <end position="71"/>
    </location>
</feature>
<accession>A0AAE8N5N0</accession>
<feature type="compositionally biased region" description="Polar residues" evidence="5">
    <location>
        <begin position="299"/>
        <end position="314"/>
    </location>
</feature>
<name>A0AAE8N5N0_9PEZI</name>
<feature type="compositionally biased region" description="Low complexity" evidence="5">
    <location>
        <begin position="664"/>
        <end position="674"/>
    </location>
</feature>
<feature type="compositionally biased region" description="Polar residues" evidence="5">
    <location>
        <begin position="333"/>
        <end position="353"/>
    </location>
</feature>
<dbReference type="InterPro" id="IPR050604">
    <property type="entry name" value="PDZ-LIM_domain"/>
</dbReference>
<evidence type="ECO:0000256" key="5">
    <source>
        <dbReference type="SAM" id="MobiDB-lite"/>
    </source>
</evidence>
<dbReference type="CDD" id="cd08368">
    <property type="entry name" value="LIM"/>
    <property type="match status" value="1"/>
</dbReference>
<organism evidence="7 8">
    <name type="scientific">Cephalotrichum gorgonifer</name>
    <dbReference type="NCBI Taxonomy" id="2041049"/>
    <lineage>
        <taxon>Eukaryota</taxon>
        <taxon>Fungi</taxon>
        <taxon>Dikarya</taxon>
        <taxon>Ascomycota</taxon>
        <taxon>Pezizomycotina</taxon>
        <taxon>Sordariomycetes</taxon>
        <taxon>Hypocreomycetidae</taxon>
        <taxon>Microascales</taxon>
        <taxon>Microascaceae</taxon>
        <taxon>Cephalotrichum</taxon>
    </lineage>
</organism>
<feature type="compositionally biased region" description="Basic and acidic residues" evidence="5">
    <location>
        <begin position="431"/>
        <end position="444"/>
    </location>
</feature>
<dbReference type="PROSITE" id="PS00478">
    <property type="entry name" value="LIM_DOMAIN_1"/>
    <property type="match status" value="1"/>
</dbReference>
<sequence length="718" mass="76666">MGDHLCPGPGADVPPVPPSKLPASYGNSLSDKYDRMPPSLDTNAANGGFMRQGQLTPVSTSSGSRSLSPKTPDSRTVGGRGNDFFEPSIASDSDTAYSQQGRRPGRYGSFSQRDEFDLDPPYSSSPNKQQPSLLSRMDTIAPGPFDGRGNAGPMGNASPPRDNPGRGDGARLGYGDARRPSAATSSQPMPNSLSQRAPRKGGYGGLGKQEDQFEPEPFSSFNRAGTFPRPNNPADTPARTPSAPGPRAGRQTHSRGKSSYGMGPDTSRPPPPRKSLIPAKGPDRSIDLAAEFGIGNPYHSPTASMSSAITSFTQSSGSSDPNSQSTPPRSDGRNPSNTSSIDDLMNDLQSSISEMKPLTPQLGRNPSIGSSRRGRSRDGRSASRDRSASRSRQPGPMKFDQPSFNLKAEVDRYNSKARDQSRPGYGQSSRPQDRGMSGDDRFGRSLDSSSLDPRPRGFSRERQGSAVSLPSRGACKSCGDEIRGKSISSADGRLTGKYHKACFVCTTCRDPFTSAEFYVLNDKPYCELHYHTLNGSLCGACGRGIEGQYLEDENLDKYHVGCFRCGDCSMSLVNGYFDVDGVAYCERDAWRRAQAQQPAYGTSPDGGMLSPAASDYGNLMSPPMAPGGFNQNGNNNRYGPGSVTPSPGFGRGPPGFMGGPPKRPGNMGPPGQRRGPPPGLPRGQRMPPGMGPVARPRMNKRNTRLGMMCYHVTSSKNK</sequence>
<keyword evidence="1 4" id="KW-0479">Metal-binding</keyword>
<keyword evidence="3 4" id="KW-0440">LIM domain</keyword>
<feature type="domain" description="LIM zinc-binding" evidence="6">
    <location>
        <begin position="473"/>
        <end position="536"/>
    </location>
</feature>
<feature type="compositionally biased region" description="Basic and acidic residues" evidence="5">
    <location>
        <begin position="376"/>
        <end position="388"/>
    </location>
</feature>
<gene>
    <name evidence="7" type="ORF">DNG_09410</name>
</gene>
<dbReference type="Proteomes" id="UP001187682">
    <property type="component" value="Unassembled WGS sequence"/>
</dbReference>
<evidence type="ECO:0000256" key="4">
    <source>
        <dbReference type="PROSITE-ProRule" id="PRU00125"/>
    </source>
</evidence>
<feature type="region of interest" description="Disordered" evidence="5">
    <location>
        <begin position="1"/>
        <end position="474"/>
    </location>
</feature>
<evidence type="ECO:0000256" key="3">
    <source>
        <dbReference type="ARBA" id="ARBA00023038"/>
    </source>
</evidence>
<dbReference type="GO" id="GO:0046872">
    <property type="term" value="F:metal ion binding"/>
    <property type="evidence" value="ECO:0007669"/>
    <property type="project" value="UniProtKB-KW"/>
</dbReference>
<feature type="compositionally biased region" description="Polar residues" evidence="5">
    <location>
        <begin position="182"/>
        <end position="195"/>
    </location>
</feature>
<evidence type="ECO:0000256" key="1">
    <source>
        <dbReference type="ARBA" id="ARBA00022723"/>
    </source>
</evidence>
<dbReference type="PROSITE" id="PS50023">
    <property type="entry name" value="LIM_DOMAIN_2"/>
    <property type="match status" value="2"/>
</dbReference>
<evidence type="ECO:0000256" key="2">
    <source>
        <dbReference type="ARBA" id="ARBA00022833"/>
    </source>
</evidence>
<dbReference type="SMART" id="SM00132">
    <property type="entry name" value="LIM"/>
    <property type="match status" value="2"/>
</dbReference>
<feature type="compositionally biased region" description="Low complexity" evidence="5">
    <location>
        <begin position="681"/>
        <end position="692"/>
    </location>
</feature>
<evidence type="ECO:0000313" key="8">
    <source>
        <dbReference type="Proteomes" id="UP001187682"/>
    </source>
</evidence>
<dbReference type="GO" id="GO:0001725">
    <property type="term" value="C:stress fiber"/>
    <property type="evidence" value="ECO:0007669"/>
    <property type="project" value="TreeGrafter"/>
</dbReference>
<dbReference type="PANTHER" id="PTHR24214">
    <property type="entry name" value="PDZ AND LIM DOMAIN PROTEIN ZASP"/>
    <property type="match status" value="1"/>
</dbReference>
<dbReference type="SUPFAM" id="SSF57716">
    <property type="entry name" value="Glucocorticoid receptor-like (DNA-binding domain)"/>
    <property type="match status" value="1"/>
</dbReference>
<keyword evidence="8" id="KW-1185">Reference proteome</keyword>
<feature type="domain" description="LIM zinc-binding" evidence="6">
    <location>
        <begin position="537"/>
        <end position="595"/>
    </location>
</feature>
<dbReference type="GO" id="GO:0031941">
    <property type="term" value="C:filamentous actin"/>
    <property type="evidence" value="ECO:0007669"/>
    <property type="project" value="TreeGrafter"/>
</dbReference>
<dbReference type="GO" id="GO:0003779">
    <property type="term" value="F:actin binding"/>
    <property type="evidence" value="ECO:0007669"/>
    <property type="project" value="TreeGrafter"/>
</dbReference>
<dbReference type="Pfam" id="PF00412">
    <property type="entry name" value="LIM"/>
    <property type="match status" value="2"/>
</dbReference>
<dbReference type="InterPro" id="IPR001781">
    <property type="entry name" value="Znf_LIM"/>
</dbReference>
<dbReference type="EMBL" id="ONZQ02000016">
    <property type="protein sequence ID" value="SPO06716.1"/>
    <property type="molecule type" value="Genomic_DNA"/>
</dbReference>
<feature type="compositionally biased region" description="Polar residues" evidence="5">
    <location>
        <begin position="122"/>
        <end position="133"/>
    </location>
</feature>
<evidence type="ECO:0000259" key="6">
    <source>
        <dbReference type="PROSITE" id="PS50023"/>
    </source>
</evidence>
<protein>
    <recommendedName>
        <fullName evidence="6">LIM zinc-binding domain-containing protein</fullName>
    </recommendedName>
</protein>
<feature type="compositionally biased region" description="Polar residues" evidence="5">
    <location>
        <begin position="90"/>
        <end position="101"/>
    </location>
</feature>
<dbReference type="GO" id="GO:0030036">
    <property type="term" value="P:actin cytoskeleton organization"/>
    <property type="evidence" value="ECO:0007669"/>
    <property type="project" value="TreeGrafter"/>
</dbReference>
<dbReference type="CDD" id="cd09397">
    <property type="entry name" value="LIM1_UF1"/>
    <property type="match status" value="1"/>
</dbReference>
<keyword evidence="2 4" id="KW-0862">Zinc</keyword>
<feature type="compositionally biased region" description="Gly residues" evidence="5">
    <location>
        <begin position="649"/>
        <end position="658"/>
    </location>
</feature>
<feature type="compositionally biased region" description="Low complexity" evidence="5">
    <location>
        <begin position="315"/>
        <end position="325"/>
    </location>
</feature>
<feature type="region of interest" description="Disordered" evidence="5">
    <location>
        <begin position="596"/>
        <end position="718"/>
    </location>
</feature>
<evidence type="ECO:0000313" key="7">
    <source>
        <dbReference type="EMBL" id="SPO06716.1"/>
    </source>
</evidence>
<dbReference type="FunFam" id="2.10.110.10:FF:000105">
    <property type="entry name" value="Similar to LIM domain-containing protein"/>
    <property type="match status" value="1"/>
</dbReference>
<feature type="compositionally biased region" description="Basic and acidic residues" evidence="5">
    <location>
        <begin position="453"/>
        <end position="463"/>
    </location>
</feature>
<dbReference type="AlphaFoldDB" id="A0AAE8N5N0"/>
<proteinExistence type="predicted"/>
<dbReference type="GO" id="GO:0030695">
    <property type="term" value="F:GTPase regulator activity"/>
    <property type="evidence" value="ECO:0007669"/>
    <property type="project" value="UniProtKB-ARBA"/>
</dbReference>
<dbReference type="PANTHER" id="PTHR24214:SF38">
    <property type="entry name" value="PDZ AND LIM DOMAIN PROTEIN ZASP-RELATED"/>
    <property type="match status" value="1"/>
</dbReference>
<comment type="caution">
    <text evidence="7">The sequence shown here is derived from an EMBL/GenBank/DDBJ whole genome shotgun (WGS) entry which is preliminary data.</text>
</comment>